<evidence type="ECO:0000313" key="2">
    <source>
        <dbReference type="EMBL" id="KAH7316842.1"/>
    </source>
</evidence>
<evidence type="ECO:0000313" key="3">
    <source>
        <dbReference type="Proteomes" id="UP000813444"/>
    </source>
</evidence>
<dbReference type="AlphaFoldDB" id="A0A8K0SR67"/>
<gene>
    <name evidence="2" type="ORF">B0I35DRAFT_264290</name>
</gene>
<accession>A0A8K0SR67</accession>
<proteinExistence type="predicted"/>
<dbReference type="EMBL" id="JAGPNK010000008">
    <property type="protein sequence ID" value="KAH7316842.1"/>
    <property type="molecule type" value="Genomic_DNA"/>
</dbReference>
<feature type="signal peptide" evidence="1">
    <location>
        <begin position="1"/>
        <end position="30"/>
    </location>
</feature>
<evidence type="ECO:0000256" key="1">
    <source>
        <dbReference type="SAM" id="SignalP"/>
    </source>
</evidence>
<comment type="caution">
    <text evidence="2">The sequence shown here is derived from an EMBL/GenBank/DDBJ whole genome shotgun (WGS) entry which is preliminary data.</text>
</comment>
<keyword evidence="1" id="KW-0732">Signal</keyword>
<name>A0A8K0SR67_9HYPO</name>
<reference evidence="2" key="1">
    <citation type="journal article" date="2021" name="Nat. Commun.">
        <title>Genetic determinants of endophytism in the Arabidopsis root mycobiome.</title>
        <authorList>
            <person name="Mesny F."/>
            <person name="Miyauchi S."/>
            <person name="Thiergart T."/>
            <person name="Pickel B."/>
            <person name="Atanasova L."/>
            <person name="Karlsson M."/>
            <person name="Huettel B."/>
            <person name="Barry K.W."/>
            <person name="Haridas S."/>
            <person name="Chen C."/>
            <person name="Bauer D."/>
            <person name="Andreopoulos W."/>
            <person name="Pangilinan J."/>
            <person name="LaButti K."/>
            <person name="Riley R."/>
            <person name="Lipzen A."/>
            <person name="Clum A."/>
            <person name="Drula E."/>
            <person name="Henrissat B."/>
            <person name="Kohler A."/>
            <person name="Grigoriev I.V."/>
            <person name="Martin F.M."/>
            <person name="Hacquard S."/>
        </authorList>
    </citation>
    <scope>NUCLEOTIDE SEQUENCE</scope>
    <source>
        <strain evidence="2">MPI-CAGE-CH-0235</strain>
    </source>
</reference>
<keyword evidence="3" id="KW-1185">Reference proteome</keyword>
<dbReference type="Proteomes" id="UP000813444">
    <property type="component" value="Unassembled WGS sequence"/>
</dbReference>
<feature type="chain" id="PRO_5035421712" evidence="1">
    <location>
        <begin position="31"/>
        <end position="171"/>
    </location>
</feature>
<sequence length="171" mass="18433">MPYHCLAYHGTQAPVCLLACLASLFSSVVSCPGPRHRQAQLLSPPVRRSKNPAGLACLPSMFVLLPCSNPLLSIRSSQLQPQPQPPLPPSYTPHACAGELHLPPTFGVASLACALLLVGFRGPQPRICRPLIWPPQATSVRTIFVCSKTPFFNFCLVNNFALLFCTLACLG</sequence>
<protein>
    <submittedName>
        <fullName evidence="2">Uncharacterized protein</fullName>
    </submittedName>
</protein>
<organism evidence="2 3">
    <name type="scientific">Stachybotrys elegans</name>
    <dbReference type="NCBI Taxonomy" id="80388"/>
    <lineage>
        <taxon>Eukaryota</taxon>
        <taxon>Fungi</taxon>
        <taxon>Dikarya</taxon>
        <taxon>Ascomycota</taxon>
        <taxon>Pezizomycotina</taxon>
        <taxon>Sordariomycetes</taxon>
        <taxon>Hypocreomycetidae</taxon>
        <taxon>Hypocreales</taxon>
        <taxon>Stachybotryaceae</taxon>
        <taxon>Stachybotrys</taxon>
    </lineage>
</organism>